<organism evidence="4 5">
    <name type="scientific">Paragonimus westermani</name>
    <dbReference type="NCBI Taxonomy" id="34504"/>
    <lineage>
        <taxon>Eukaryota</taxon>
        <taxon>Metazoa</taxon>
        <taxon>Spiralia</taxon>
        <taxon>Lophotrochozoa</taxon>
        <taxon>Platyhelminthes</taxon>
        <taxon>Trematoda</taxon>
        <taxon>Digenea</taxon>
        <taxon>Plagiorchiida</taxon>
        <taxon>Troglotremata</taxon>
        <taxon>Troglotrematidae</taxon>
        <taxon>Paragonimus</taxon>
    </lineage>
</organism>
<dbReference type="InterPro" id="IPR025252">
    <property type="entry name" value="DUF4200"/>
</dbReference>
<feature type="coiled-coil region" evidence="2">
    <location>
        <begin position="102"/>
        <end position="129"/>
    </location>
</feature>
<dbReference type="PANTHER" id="PTHR21683:SF3">
    <property type="entry name" value="CILIA AND FLAGELLA ASSOCIATED PROTEIN 100"/>
    <property type="match status" value="1"/>
</dbReference>
<dbReference type="Pfam" id="PF13863">
    <property type="entry name" value="DUF4200"/>
    <property type="match status" value="1"/>
</dbReference>
<comment type="caution">
    <text evidence="4">The sequence shown here is derived from an EMBL/GenBank/DDBJ whole genome shotgun (WGS) entry which is preliminary data.</text>
</comment>
<proteinExistence type="predicted"/>
<evidence type="ECO:0000313" key="4">
    <source>
        <dbReference type="EMBL" id="KAA3673805.1"/>
    </source>
</evidence>
<sequence length="154" mass="18243">MAINPFRVPQFATIFELRDAELKEEAKERERKKQLKIFERSSCRNLTSRRRLLEDEEVAEESDQLDKLKVILQNTKGACIEDETHQEYISKRREMFFLEYSIAIQRAEIERLDELARREEKKLDLAEQCLEQDAALFDEFLKENDKTSVEAIAA</sequence>
<dbReference type="PANTHER" id="PTHR21683">
    <property type="entry name" value="COILED-COIL DOMAIN-CONTAINING PROTEIN 42 LIKE-2-LIKE-RELATED"/>
    <property type="match status" value="1"/>
</dbReference>
<dbReference type="InterPro" id="IPR051147">
    <property type="entry name" value="CFAP_domain-containing"/>
</dbReference>
<keyword evidence="5" id="KW-1185">Reference proteome</keyword>
<accession>A0A5J4NE94</accession>
<protein>
    <recommendedName>
        <fullName evidence="3">DUF4200 domain-containing protein</fullName>
    </recommendedName>
</protein>
<dbReference type="GO" id="GO:0005856">
    <property type="term" value="C:cytoskeleton"/>
    <property type="evidence" value="ECO:0007669"/>
    <property type="project" value="UniProtKB-ARBA"/>
</dbReference>
<keyword evidence="1 2" id="KW-0175">Coiled coil</keyword>
<name>A0A5J4NE94_9TREM</name>
<evidence type="ECO:0000256" key="2">
    <source>
        <dbReference type="SAM" id="Coils"/>
    </source>
</evidence>
<evidence type="ECO:0000259" key="3">
    <source>
        <dbReference type="Pfam" id="PF13863"/>
    </source>
</evidence>
<dbReference type="EMBL" id="QNGE01003629">
    <property type="protein sequence ID" value="KAA3673805.1"/>
    <property type="molecule type" value="Genomic_DNA"/>
</dbReference>
<reference evidence="4 5" key="1">
    <citation type="journal article" date="2019" name="Gigascience">
        <title>Whole-genome sequence of the oriental lung fluke Paragonimus westermani.</title>
        <authorList>
            <person name="Oey H."/>
            <person name="Zakrzewski M."/>
            <person name="Narain K."/>
            <person name="Devi K.R."/>
            <person name="Agatsuma T."/>
            <person name="Nawaratna S."/>
            <person name="Gobert G.N."/>
            <person name="Jones M.K."/>
            <person name="Ragan M.A."/>
            <person name="McManus D.P."/>
            <person name="Krause L."/>
        </authorList>
    </citation>
    <scope>NUCLEOTIDE SEQUENCE [LARGE SCALE GENOMIC DNA]</scope>
    <source>
        <strain evidence="4 5">IND2009</strain>
    </source>
</reference>
<feature type="domain" description="DUF4200" evidence="3">
    <location>
        <begin position="88"/>
        <end position="152"/>
    </location>
</feature>
<gene>
    <name evidence="4" type="ORF">DEA37_0014718</name>
</gene>
<dbReference type="Proteomes" id="UP000324629">
    <property type="component" value="Unassembled WGS sequence"/>
</dbReference>
<evidence type="ECO:0000256" key="1">
    <source>
        <dbReference type="ARBA" id="ARBA00023054"/>
    </source>
</evidence>
<evidence type="ECO:0000313" key="5">
    <source>
        <dbReference type="Proteomes" id="UP000324629"/>
    </source>
</evidence>
<dbReference type="AlphaFoldDB" id="A0A5J4NE94"/>